<evidence type="ECO:0000313" key="2">
    <source>
        <dbReference type="Proteomes" id="UP000594086"/>
    </source>
</evidence>
<reference evidence="1 2" key="1">
    <citation type="submission" date="2020-07" db="EMBL/GenBank/DDBJ databases">
        <title>Taxonomic proposal: Crassvirales, a new order of highly abundant and diverse bacterial viruses.</title>
        <authorList>
            <person name="Shkoporov A.N."/>
            <person name="Stockdale S.R."/>
            <person name="Guerin E."/>
            <person name="Ross R.P."/>
            <person name="Hill C."/>
        </authorList>
    </citation>
    <scope>NUCLEOTIDE SEQUENCE [LARGE SCALE GENOMIC DNA]</scope>
</reference>
<organism evidence="1 2">
    <name type="scientific">uncultured phage cr55_1</name>
    <dbReference type="NCBI Taxonomy" id="2772060"/>
    <lineage>
        <taxon>Viruses</taxon>
        <taxon>Duplodnaviria</taxon>
        <taxon>Heunggongvirae</taxon>
        <taxon>Uroviricota</taxon>
        <taxon>Caudoviricetes</taxon>
        <taxon>Crassvirales</taxon>
        <taxon>Suoliviridae</taxon>
        <taxon>Boorivirinae</taxon>
        <taxon>Culoivirus</taxon>
        <taxon>Culoivirus intestinalis</taxon>
    </lineage>
</organism>
<dbReference type="Proteomes" id="UP000594086">
    <property type="component" value="Segment"/>
</dbReference>
<dbReference type="GeneID" id="65128629"/>
<proteinExistence type="predicted"/>
<protein>
    <submittedName>
        <fullName evidence="1">Uncharacterized protein</fullName>
    </submittedName>
</protein>
<keyword evidence="2" id="KW-1185">Reference proteome</keyword>
<sequence>MTIIVRKSDGYVLNSDEFNGLDMTDQIDILINNLDLNYYDVVDVEDPHDETIKYLMKRYFYKNGELLCTYYITAELEEVLKEAEEELASTDYIMTKAAEAMVLGQEPSSQYNYTEVAERRQVLRDLINDLRQKKEDYPFTSMYLTEPLIYKQYSNDKE</sequence>
<evidence type="ECO:0000313" key="1">
    <source>
        <dbReference type="EMBL" id="QOR58174.1"/>
    </source>
</evidence>
<dbReference type="KEGG" id="vg:65128629"/>
<accession>A0A7M1RVL6</accession>
<dbReference type="EMBL" id="MT774376">
    <property type="protein sequence ID" value="QOR58174.1"/>
    <property type="molecule type" value="Genomic_DNA"/>
</dbReference>
<name>A0A7M1RVL6_9CAUD</name>
<dbReference type="RefSeq" id="YP_010110332.1">
    <property type="nucleotide sequence ID" value="NC_055869.1"/>
</dbReference>